<dbReference type="AlphaFoldDB" id="I3XR18"/>
<name>I3XR18_DESAM</name>
<proteinExistence type="predicted"/>
<dbReference type="PANTHER" id="PTHR11907">
    <property type="entry name" value="AMIDOPHOSPHORIBOSYLTRANSFERASE"/>
    <property type="match status" value="1"/>
</dbReference>
<dbReference type="CDD" id="cd06223">
    <property type="entry name" value="PRTases_typeI"/>
    <property type="match status" value="1"/>
</dbReference>
<dbReference type="Gene3D" id="3.40.50.2020">
    <property type="match status" value="1"/>
</dbReference>
<dbReference type="InterPro" id="IPR000836">
    <property type="entry name" value="PRTase_dom"/>
</dbReference>
<dbReference type="RefSeq" id="WP_014767293.1">
    <property type="nucleotide sequence ID" value="NC_018001.1"/>
</dbReference>
<keyword evidence="5" id="KW-1185">Reference proteome</keyword>
<dbReference type="Proteomes" id="UP000006175">
    <property type="component" value="Chromosome"/>
</dbReference>
<evidence type="ECO:0000313" key="4">
    <source>
        <dbReference type="EMBL" id="AFL66392.1"/>
    </source>
</evidence>
<dbReference type="HOGENOM" id="CLU_022389_3_0_2"/>
<gene>
    <name evidence="4" type="ORF">Desfe_0488</name>
</gene>
<keyword evidence="4" id="KW-0328">Glycosyltransferase</keyword>
<dbReference type="EMBL" id="CP003321">
    <property type="protein sequence ID" value="AFL66392.1"/>
    <property type="molecule type" value="Genomic_DNA"/>
</dbReference>
<keyword evidence="1 4" id="KW-0808">Transferase</keyword>
<keyword evidence="2" id="KW-0315">Glutamine amidotransferase</keyword>
<dbReference type="SUPFAM" id="SSF53271">
    <property type="entry name" value="PRTase-like"/>
    <property type="match status" value="1"/>
</dbReference>
<evidence type="ECO:0000259" key="3">
    <source>
        <dbReference type="Pfam" id="PF00156"/>
    </source>
</evidence>
<dbReference type="GO" id="GO:0004044">
    <property type="term" value="F:amidophosphoribosyltransferase activity"/>
    <property type="evidence" value="ECO:0007669"/>
    <property type="project" value="UniProtKB-EC"/>
</dbReference>
<dbReference type="InterPro" id="IPR029055">
    <property type="entry name" value="Ntn_hydrolases_N"/>
</dbReference>
<dbReference type="Gene3D" id="3.60.20.10">
    <property type="entry name" value="Glutamine Phosphoribosylpyrophosphate, subunit 1, domain 1"/>
    <property type="match status" value="1"/>
</dbReference>
<organism evidence="4 5">
    <name type="scientific">Desulfurococcus amylolyticus DSM 16532</name>
    <dbReference type="NCBI Taxonomy" id="768672"/>
    <lineage>
        <taxon>Archaea</taxon>
        <taxon>Thermoproteota</taxon>
        <taxon>Thermoprotei</taxon>
        <taxon>Desulfurococcales</taxon>
        <taxon>Desulfurococcaceae</taxon>
        <taxon>Desulfurococcus</taxon>
    </lineage>
</organism>
<protein>
    <submittedName>
        <fullName evidence="4">Amidophosphoribosyltransferase</fullName>
        <ecNumber evidence="4">2.4.2.14</ecNumber>
    </submittedName>
</protein>
<dbReference type="InterPro" id="IPR029057">
    <property type="entry name" value="PRTase-like"/>
</dbReference>
<evidence type="ECO:0000256" key="1">
    <source>
        <dbReference type="ARBA" id="ARBA00022679"/>
    </source>
</evidence>
<dbReference type="EC" id="2.4.2.14" evidence="4"/>
<evidence type="ECO:0000313" key="5">
    <source>
        <dbReference type="Proteomes" id="UP000006175"/>
    </source>
</evidence>
<accession>I3XR18</accession>
<dbReference type="GeneID" id="13062177"/>
<dbReference type="eggNOG" id="arCOG00094">
    <property type="taxonomic scope" value="Archaea"/>
</dbReference>
<dbReference type="KEGG" id="dfd:Desfe_0488"/>
<evidence type="ECO:0000256" key="2">
    <source>
        <dbReference type="ARBA" id="ARBA00022962"/>
    </source>
</evidence>
<sequence>MRYGLLALKNRGDNAVICYSLKTSIKCIEALIDELVGKGLEHSSNMVIAGVYNDRASYYIDEAGRVAILLDRESNTNLVRDLVEYIGSNTGINDIMRTLSNSVINPPVLMKKHTGIMLLSNGITVAWRGPESLSPLALGGYGFDMAIVATETAPIEVMGGNPRAGILPGQLVLLNKYVVKVFGARTAGRVCLLELLYTARPDSVIDGIPVYMFRKKLGEKLAEKLIKEGIGARIDVVVGVPETALPYALGISQRLGKPLELLFVSTGVKARSMLKNSLMERAIAIHLKMNPVKGVVEGKRVLLVDDSVVSGSTLKTVIQGLRQRLGVEEVHVVIASPPLRLQCPYSLFYFTMNDLISANMESGDMVKYLDADSITWIPIDVFEEVVKPFGVNPCFSCFINSRGDHA</sequence>
<reference evidence="4 5" key="1">
    <citation type="journal article" date="2012" name="J. Bacteriol.">
        <title>Complete Genome Sequence of Desulfurococcus fermentans, a Hyperthermophilic Cellulolytic Crenarchaeon Isolated from a Freshwater Hot Spring in Kamchatka, Russia.</title>
        <authorList>
            <person name="Susanti D."/>
            <person name="Johnson E.F."/>
            <person name="Rodriguez J.R."/>
            <person name="Anderson I."/>
            <person name="Perevalova A.A."/>
            <person name="Kyrpides N."/>
            <person name="Lucas S."/>
            <person name="Han J."/>
            <person name="Lapidus A."/>
            <person name="Cheng J.F."/>
            <person name="Goodwin L."/>
            <person name="Pitluck S."/>
            <person name="Mavrommatis K."/>
            <person name="Peters L."/>
            <person name="Land M.L."/>
            <person name="Hauser L."/>
            <person name="Gopalan V."/>
            <person name="Chan P.P."/>
            <person name="Lowe T.M."/>
            <person name="Atomi H."/>
            <person name="Bonch-Osmolovskaya E.A."/>
            <person name="Woyke T."/>
            <person name="Mukhopadhyay B."/>
        </authorList>
    </citation>
    <scope>NUCLEOTIDE SEQUENCE [LARGE SCALE GENOMIC DNA]</scope>
    <source>
        <strain evidence="4 5">DSM 16532</strain>
    </source>
</reference>
<feature type="domain" description="Phosphoribosyltransferase" evidence="3">
    <location>
        <begin position="216"/>
        <end position="334"/>
    </location>
</feature>
<dbReference type="Pfam" id="PF00156">
    <property type="entry name" value="Pribosyltran"/>
    <property type="match status" value="1"/>
</dbReference>